<protein>
    <submittedName>
        <fullName evidence="1">Uncharacterized protein</fullName>
    </submittedName>
</protein>
<sequence>MANLASTWSQQGHSEKAEQLQIEVLQEALSYHSVKFVRKLLIERFDLVAQGEYAWLHEWDEMGFSRDEMAEFLLEDVNDSPWIYFEAGNIPHIEIQPGIHMPGCIHQICSSNLAAADQPQLRSRISRPDKGNKIITTVQELCGLAGIAPISRNLDEWTGTVKFKEQNSIAIVSYAIREDEEVASYHALVHRIAHALQNLCAAVSHVQAAGLCCGCFTVLRQPPHNNNIGNIQNPRLELLRIDLELPKKLLEELKVLLHLEKIAASNLLSSETIATKILGSITKDLTVSSTKKDVDSILHLCSMSVQFLCLGFLSYIQAHVGPIRPFFLDSPLRKILLMGSGWSEDRGYIVAEFKNLTCIGTMIQGSAFAFNMIQTTDESPKLSDNQLEYDVLTSAENLLDTWGPGSLIIRRGSEQNPCGIKICNGIVCAAEESGTMFHWSHQTEFDQTRLEKQFKVSFDPRKQIVIGASVITNSNCSIDEKECWQRSSNFFSKLGTHRTYWEPSERQFGLQGGYSNVTLQAIQTWCKFQGKTLKQIHLEQHDLLIPFLESAWGLQVSFCTGVARRIPLRELVAELLPVFAETLRTTRDDLRLWEDLNSNHNIVDIFYRGNLRDDIDRIGGKLYKYIWTLVQRILEILGPTGVDTKGERLTIAWPRYGDIQRCFKIQCRDQSTWARLLADSEDCATFSYISSKCLESDQVKCKSSDTTPAWKNATTLLETAVIRHQSTSTPQSSKLEHKKSYYFEKLDSLFVVKVHRPDATSIARLDASRSELPSRLQNRMFRTKKWKTEYRIRERQEAQEPAEQVLVWTP</sequence>
<evidence type="ECO:0000313" key="2">
    <source>
        <dbReference type="Proteomes" id="UP000297777"/>
    </source>
</evidence>
<dbReference type="EMBL" id="PQXH01000137">
    <property type="protein sequence ID" value="TGO10379.1"/>
    <property type="molecule type" value="Genomic_DNA"/>
</dbReference>
<keyword evidence="2" id="KW-1185">Reference proteome</keyword>
<dbReference type="AlphaFoldDB" id="A0A4Z1EGQ0"/>
<comment type="caution">
    <text evidence="1">The sequence shown here is derived from an EMBL/GenBank/DDBJ whole genome shotgun (WGS) entry which is preliminary data.</text>
</comment>
<accession>A0A4Z1EGQ0</accession>
<gene>
    <name evidence="1" type="ORF">BTUL_0137g00360</name>
</gene>
<reference evidence="1 2" key="1">
    <citation type="submission" date="2017-12" db="EMBL/GenBank/DDBJ databases">
        <title>Comparative genomics of Botrytis spp.</title>
        <authorList>
            <person name="Valero-Jimenez C.A."/>
            <person name="Tapia P."/>
            <person name="Veloso J."/>
            <person name="Silva-Moreno E."/>
            <person name="Staats M."/>
            <person name="Valdes J.H."/>
            <person name="Van Kan J.A.L."/>
        </authorList>
    </citation>
    <scope>NUCLEOTIDE SEQUENCE [LARGE SCALE GENOMIC DNA]</scope>
    <source>
        <strain evidence="1 2">Bt9001</strain>
    </source>
</reference>
<dbReference type="OrthoDB" id="3562788at2759"/>
<name>A0A4Z1EGQ0_9HELO</name>
<dbReference type="Proteomes" id="UP000297777">
    <property type="component" value="Unassembled WGS sequence"/>
</dbReference>
<organism evidence="1 2">
    <name type="scientific">Botrytis tulipae</name>
    <dbReference type="NCBI Taxonomy" id="87230"/>
    <lineage>
        <taxon>Eukaryota</taxon>
        <taxon>Fungi</taxon>
        <taxon>Dikarya</taxon>
        <taxon>Ascomycota</taxon>
        <taxon>Pezizomycotina</taxon>
        <taxon>Leotiomycetes</taxon>
        <taxon>Helotiales</taxon>
        <taxon>Sclerotiniaceae</taxon>
        <taxon>Botrytis</taxon>
    </lineage>
</organism>
<proteinExistence type="predicted"/>
<evidence type="ECO:0000313" key="1">
    <source>
        <dbReference type="EMBL" id="TGO10379.1"/>
    </source>
</evidence>